<name>A0A420W5V5_9BACT</name>
<organism evidence="1 2">
    <name type="scientific">Thermovibrio guaymasensis</name>
    <dbReference type="NCBI Taxonomy" id="240167"/>
    <lineage>
        <taxon>Bacteria</taxon>
        <taxon>Pseudomonadati</taxon>
        <taxon>Aquificota</taxon>
        <taxon>Aquificia</taxon>
        <taxon>Desulfurobacteriales</taxon>
        <taxon>Desulfurobacteriaceae</taxon>
        <taxon>Thermovibrio</taxon>
    </lineage>
</organism>
<dbReference type="EMBL" id="RBIE01000004">
    <property type="protein sequence ID" value="RKQ60443.1"/>
    <property type="molecule type" value="Genomic_DNA"/>
</dbReference>
<accession>A0A420W5V5</accession>
<keyword evidence="2" id="KW-1185">Reference proteome</keyword>
<dbReference type="Proteomes" id="UP000280881">
    <property type="component" value="Unassembled WGS sequence"/>
</dbReference>
<reference evidence="1 2" key="1">
    <citation type="submission" date="2018-10" db="EMBL/GenBank/DDBJ databases">
        <title>Genomic Encyclopedia of Type Strains, Phase IV (KMG-IV): sequencing the most valuable type-strain genomes for metagenomic binning, comparative biology and taxonomic classification.</title>
        <authorList>
            <person name="Goeker M."/>
        </authorList>
    </citation>
    <scope>NUCLEOTIDE SEQUENCE [LARGE SCALE GENOMIC DNA]</scope>
    <source>
        <strain evidence="1 2">DSM 15521</strain>
    </source>
</reference>
<evidence type="ECO:0000313" key="2">
    <source>
        <dbReference type="Proteomes" id="UP000280881"/>
    </source>
</evidence>
<evidence type="ECO:0000313" key="1">
    <source>
        <dbReference type="EMBL" id="RKQ60443.1"/>
    </source>
</evidence>
<comment type="caution">
    <text evidence="1">The sequence shown here is derived from an EMBL/GenBank/DDBJ whole genome shotgun (WGS) entry which is preliminary data.</text>
</comment>
<protein>
    <submittedName>
        <fullName evidence="1">Uncharacterized protein</fullName>
    </submittedName>
</protein>
<dbReference type="AlphaFoldDB" id="A0A420W5V5"/>
<sequence length="276" mass="30844">MKVITPPNDPIVNYFQNVDRACRIKKPVPVRLPTGLGVIGICINRAYSGSSVARVCRGIGNNAVYTSGNFREQSVKQIMFNEVARFLIDVCNGSIKSKRDFDNRHNALCTSLVGNYQYTKSGKRGKGQVTYGIAQKLLNMALKYLFVEHNNGIVTIPNSAYDWFHCPIDGIVLKNLSFIYSGTHHFRGIRRVNGAYTYSGKTWSKMDRSSYLSLKDEIERVINSAPNGKFTPITPLELDFLIRNPNGSKELNPLIAGRLGINRNNSIKVLRGIVIV</sequence>
<proteinExistence type="predicted"/>
<gene>
    <name evidence="1" type="ORF">C7457_1520</name>
</gene>
<dbReference type="OrthoDB" id="2052817at2"/>
<dbReference type="RefSeq" id="WP_121171676.1">
    <property type="nucleotide sequence ID" value="NZ_RBIE01000004.1"/>
</dbReference>